<dbReference type="Proteomes" id="UP000051530">
    <property type="component" value="Unassembled WGS sequence"/>
</dbReference>
<feature type="non-terminal residue" evidence="2">
    <location>
        <position position="59"/>
    </location>
</feature>
<dbReference type="VEuPathDB" id="MicrosporidiaDB:M153_36400001482"/>
<keyword evidence="1" id="KW-1133">Transmembrane helix</keyword>
<protein>
    <submittedName>
        <fullName evidence="2">Uncharacterized protein</fullName>
    </submittedName>
</protein>
<dbReference type="AlphaFoldDB" id="A0A0R0M1M1"/>
<dbReference type="EMBL" id="LGUB01000762">
    <property type="protein sequence ID" value="KRH92672.1"/>
    <property type="molecule type" value="Genomic_DNA"/>
</dbReference>
<keyword evidence="1" id="KW-0812">Transmembrane</keyword>
<keyword evidence="3" id="KW-1185">Reference proteome</keyword>
<feature type="transmembrane region" description="Helical" evidence="1">
    <location>
        <begin position="12"/>
        <end position="35"/>
    </location>
</feature>
<evidence type="ECO:0000313" key="2">
    <source>
        <dbReference type="EMBL" id="KRH92672.1"/>
    </source>
</evidence>
<sequence>MNNIVSLKFFIFFMFVVFHFFCVRCFSLFLCSLFFRINNHNFIIDQSTNFLFCFYKFCP</sequence>
<evidence type="ECO:0000256" key="1">
    <source>
        <dbReference type="SAM" id="Phobius"/>
    </source>
</evidence>
<keyword evidence="1" id="KW-0472">Membrane</keyword>
<reference evidence="2 3" key="1">
    <citation type="submission" date="2015-07" db="EMBL/GenBank/DDBJ databases">
        <title>The genome of Pseudoloma neurophilia, a relevant intracellular parasite of the zebrafish.</title>
        <authorList>
            <person name="Ndikumana S."/>
            <person name="Pelin A."/>
            <person name="Sanders J."/>
            <person name="Corradi N."/>
        </authorList>
    </citation>
    <scope>NUCLEOTIDE SEQUENCE [LARGE SCALE GENOMIC DNA]</scope>
    <source>
        <strain evidence="2 3">MK1</strain>
    </source>
</reference>
<name>A0A0R0M1M1_9MICR</name>
<organism evidence="2 3">
    <name type="scientific">Pseudoloma neurophilia</name>
    <dbReference type="NCBI Taxonomy" id="146866"/>
    <lineage>
        <taxon>Eukaryota</taxon>
        <taxon>Fungi</taxon>
        <taxon>Fungi incertae sedis</taxon>
        <taxon>Microsporidia</taxon>
        <taxon>Pseudoloma</taxon>
    </lineage>
</organism>
<proteinExistence type="predicted"/>
<comment type="caution">
    <text evidence="2">The sequence shown here is derived from an EMBL/GenBank/DDBJ whole genome shotgun (WGS) entry which is preliminary data.</text>
</comment>
<accession>A0A0R0M1M1</accession>
<gene>
    <name evidence="2" type="ORF">M153_36400001482</name>
</gene>
<evidence type="ECO:0000313" key="3">
    <source>
        <dbReference type="Proteomes" id="UP000051530"/>
    </source>
</evidence>